<comment type="caution">
    <text evidence="2">The sequence shown here is derived from an EMBL/GenBank/DDBJ whole genome shotgun (WGS) entry which is preliminary data.</text>
</comment>
<gene>
    <name evidence="2" type="ORF">PHMEG_00016536</name>
</gene>
<dbReference type="InterPro" id="IPR008906">
    <property type="entry name" value="HATC_C_dom"/>
</dbReference>
<organism evidence="2 3">
    <name type="scientific">Phytophthora megakarya</name>
    <dbReference type="NCBI Taxonomy" id="4795"/>
    <lineage>
        <taxon>Eukaryota</taxon>
        <taxon>Sar</taxon>
        <taxon>Stramenopiles</taxon>
        <taxon>Oomycota</taxon>
        <taxon>Peronosporomycetes</taxon>
        <taxon>Peronosporales</taxon>
        <taxon>Peronosporaceae</taxon>
        <taxon>Phytophthora</taxon>
    </lineage>
</organism>
<keyword evidence="3" id="KW-1185">Reference proteome</keyword>
<proteinExistence type="predicted"/>
<protein>
    <recommendedName>
        <fullName evidence="1">HAT C-terminal dimerisation domain-containing protein</fullName>
    </recommendedName>
</protein>
<dbReference type="SUPFAM" id="SSF53098">
    <property type="entry name" value="Ribonuclease H-like"/>
    <property type="match status" value="1"/>
</dbReference>
<evidence type="ECO:0000313" key="2">
    <source>
        <dbReference type="EMBL" id="OWZ10589.1"/>
    </source>
</evidence>
<dbReference type="AlphaFoldDB" id="A0A225W046"/>
<dbReference type="EMBL" id="NBNE01002398">
    <property type="protein sequence ID" value="OWZ10589.1"/>
    <property type="molecule type" value="Genomic_DNA"/>
</dbReference>
<dbReference type="OrthoDB" id="1607513at2759"/>
<feature type="domain" description="HAT C-terminal dimerisation" evidence="1">
    <location>
        <begin position="80"/>
        <end position="144"/>
    </location>
</feature>
<dbReference type="PANTHER" id="PTHR47611:SF3">
    <property type="entry name" value="HAT C-TERMINAL DIMERISATION DOMAIN-CONTAINING PROTEIN"/>
    <property type="match status" value="1"/>
</dbReference>
<reference evidence="3" key="1">
    <citation type="submission" date="2017-03" db="EMBL/GenBank/DDBJ databases">
        <title>Phytopthora megakarya and P. palmivora, two closely related causual agents of cacao black pod achieved similar genome size and gene model numbers by different mechanisms.</title>
        <authorList>
            <person name="Ali S."/>
            <person name="Shao J."/>
            <person name="Larry D.J."/>
            <person name="Kronmiller B."/>
            <person name="Shen D."/>
            <person name="Strem M.D."/>
            <person name="Melnick R.L."/>
            <person name="Guiltinan M.J."/>
            <person name="Tyler B.M."/>
            <person name="Meinhardt L.W."/>
            <person name="Bailey B.A."/>
        </authorList>
    </citation>
    <scope>NUCLEOTIDE SEQUENCE [LARGE SCALE GENOMIC DNA]</scope>
    <source>
        <strain evidence="3">zdho120</strain>
    </source>
</reference>
<dbReference type="GO" id="GO:0046983">
    <property type="term" value="F:protein dimerization activity"/>
    <property type="evidence" value="ECO:0007669"/>
    <property type="project" value="InterPro"/>
</dbReference>
<dbReference type="PANTHER" id="PTHR47611">
    <property type="entry name" value="HAT DIMERISATION DOMAIN, C-TERMINAL"/>
    <property type="match status" value="1"/>
</dbReference>
<dbReference type="Pfam" id="PF05699">
    <property type="entry name" value="Dimer_Tnp_hAT"/>
    <property type="match status" value="1"/>
</dbReference>
<dbReference type="Proteomes" id="UP000198211">
    <property type="component" value="Unassembled WGS sequence"/>
</dbReference>
<evidence type="ECO:0000259" key="1">
    <source>
        <dbReference type="Pfam" id="PF05699"/>
    </source>
</evidence>
<name>A0A225W046_9STRA</name>
<sequence>MHQRNQPKERLLEEMLDAKRASVGTTYQRLHPEFHTLETVINDPKEKARREMQELVYTPGNWKGISTEAALSNNDLSPPSPFTWWKTHHVNFPIIATLARKWLGCVEASVPPERTFPTAGNTFTKRRNALQTDTICAIIFIAQNVTDA</sequence>
<dbReference type="InterPro" id="IPR012337">
    <property type="entry name" value="RNaseH-like_sf"/>
</dbReference>
<accession>A0A225W046</accession>
<evidence type="ECO:0000313" key="3">
    <source>
        <dbReference type="Proteomes" id="UP000198211"/>
    </source>
</evidence>